<feature type="region of interest" description="Disordered" evidence="1">
    <location>
        <begin position="112"/>
        <end position="142"/>
    </location>
</feature>
<name>A0AAD7KP39_QUISA</name>
<reference evidence="2" key="1">
    <citation type="journal article" date="2023" name="Science">
        <title>Elucidation of the pathway for biosynthesis of saponin adjuvants from the soapbark tree.</title>
        <authorList>
            <person name="Reed J."/>
            <person name="Orme A."/>
            <person name="El-Demerdash A."/>
            <person name="Owen C."/>
            <person name="Martin L.B.B."/>
            <person name="Misra R.C."/>
            <person name="Kikuchi S."/>
            <person name="Rejzek M."/>
            <person name="Martin A.C."/>
            <person name="Harkess A."/>
            <person name="Leebens-Mack J."/>
            <person name="Louveau T."/>
            <person name="Stephenson M.J."/>
            <person name="Osbourn A."/>
        </authorList>
    </citation>
    <scope>NUCLEOTIDE SEQUENCE</scope>
    <source>
        <strain evidence="2">S10</strain>
    </source>
</reference>
<dbReference type="Pfam" id="PF14009">
    <property type="entry name" value="PADRE"/>
    <property type="match status" value="1"/>
</dbReference>
<gene>
    <name evidence="2" type="ORF">O6P43_032654</name>
</gene>
<sequence>MGNYLTCHLGSPLMKSSKAARVIFPNGEVKQFKESIKAAELMLECPNFFLTNSRSLHIGKRFNALSADEELEFGNVYILFPMKRLFSFVTAADVAVFLMAVNSAAKRITGSGRVQVSPEASGADDENQRERQSSAEGEGQRLSLDGNELSEFQFRLSVCRSRRPNLETISEEPIYSR</sequence>
<dbReference type="InterPro" id="IPR025322">
    <property type="entry name" value="PADRE_dom"/>
</dbReference>
<proteinExistence type="predicted"/>
<accession>A0AAD7KP39</accession>
<dbReference type="AlphaFoldDB" id="A0AAD7KP39"/>
<protein>
    <submittedName>
        <fullName evidence="2">DUF4228 domain-containing protein</fullName>
    </submittedName>
</protein>
<organism evidence="2 3">
    <name type="scientific">Quillaja saponaria</name>
    <name type="common">Soap bark tree</name>
    <dbReference type="NCBI Taxonomy" id="32244"/>
    <lineage>
        <taxon>Eukaryota</taxon>
        <taxon>Viridiplantae</taxon>
        <taxon>Streptophyta</taxon>
        <taxon>Embryophyta</taxon>
        <taxon>Tracheophyta</taxon>
        <taxon>Spermatophyta</taxon>
        <taxon>Magnoliopsida</taxon>
        <taxon>eudicotyledons</taxon>
        <taxon>Gunneridae</taxon>
        <taxon>Pentapetalae</taxon>
        <taxon>rosids</taxon>
        <taxon>fabids</taxon>
        <taxon>Fabales</taxon>
        <taxon>Quillajaceae</taxon>
        <taxon>Quillaja</taxon>
    </lineage>
</organism>
<comment type="caution">
    <text evidence="2">The sequence shown here is derived from an EMBL/GenBank/DDBJ whole genome shotgun (WGS) entry which is preliminary data.</text>
</comment>
<keyword evidence="3" id="KW-1185">Reference proteome</keyword>
<dbReference type="EMBL" id="JARAOO010000014">
    <property type="protein sequence ID" value="KAJ7943056.1"/>
    <property type="molecule type" value="Genomic_DNA"/>
</dbReference>
<dbReference type="Proteomes" id="UP001163823">
    <property type="component" value="Chromosome 14"/>
</dbReference>
<dbReference type="KEGG" id="qsa:O6P43_032654"/>
<evidence type="ECO:0000256" key="1">
    <source>
        <dbReference type="SAM" id="MobiDB-lite"/>
    </source>
</evidence>
<dbReference type="PANTHER" id="PTHR33052">
    <property type="entry name" value="DUF4228 DOMAIN PROTEIN-RELATED"/>
    <property type="match status" value="1"/>
</dbReference>
<evidence type="ECO:0000313" key="3">
    <source>
        <dbReference type="Proteomes" id="UP001163823"/>
    </source>
</evidence>
<evidence type="ECO:0000313" key="2">
    <source>
        <dbReference type="EMBL" id="KAJ7943056.1"/>
    </source>
</evidence>